<evidence type="ECO:0000256" key="2">
    <source>
        <dbReference type="ARBA" id="ARBA00022475"/>
    </source>
</evidence>
<evidence type="ECO:0000313" key="12">
    <source>
        <dbReference type="EMBL" id="MDH8677433.1"/>
    </source>
</evidence>
<dbReference type="Gene3D" id="3.30.450.20">
    <property type="entry name" value="PAS domain"/>
    <property type="match status" value="1"/>
</dbReference>
<keyword evidence="2" id="KW-1003">Cell membrane</keyword>
<evidence type="ECO:0000256" key="3">
    <source>
        <dbReference type="ARBA" id="ARBA00022692"/>
    </source>
</evidence>
<keyword evidence="4 9" id="KW-1133">Transmembrane helix</keyword>
<sequence length="569" mass="62328">MKNLKLKTKIIVLAVMILAVFMSFILVFVLPKANNLIEEKTVEKLEQLVDLPLAEINRQYALYSSGAISEDEAKATALASIENFRYDEIEYFWVNNLEGIMLMHPIKPEMDNTNILGLQDPDGKYFFQAMVDIVKKDGQGTVDYQWPKPGSEAPQPKISFVKEFEPWGWIVGSGVYVDDLKAIERGLLMQVGLSSMGIVLLAVVIMLLIIIPLNKSLKHITEGTQKYAELDFSENISLFSKDELGGIATSFEKVRSELIQMIQNLKGISSQLDQRAQVISNSVEKLEEATVTTSESVEDISAVIQETSASMFQVNQTVDEAKDAIEVVATKASDGALKASSVSDRALNLKRDAEKSNLDAKTIYDTVKVRLQDAIEKAKAVEKINEFLVGILNISSQTHLLALNASIEAARAGEAGRGFSVVAAEIGKLADESTGMVSNIQVTVDYIKEAVGNLVDDSTEILNFVEGTVLGDYQKLIEIGEQYNEDATAFNDIMLELSAISEELSSSMATIATSVSEVSQATDQEASQIDRVQTMAITVSKSASEVSESTEANQEVVKALNDMISKFKI</sequence>
<keyword evidence="13" id="KW-1185">Reference proteome</keyword>
<feature type="transmembrane region" description="Helical" evidence="9">
    <location>
        <begin position="187"/>
        <end position="211"/>
    </location>
</feature>
<dbReference type="InterPro" id="IPR033480">
    <property type="entry name" value="sCache_2"/>
</dbReference>
<dbReference type="PROSITE" id="PS50111">
    <property type="entry name" value="CHEMOTAXIS_TRANSDUC_2"/>
    <property type="match status" value="1"/>
</dbReference>
<feature type="domain" description="HAMP" evidence="11">
    <location>
        <begin position="211"/>
        <end position="263"/>
    </location>
</feature>
<evidence type="ECO:0000256" key="5">
    <source>
        <dbReference type="ARBA" id="ARBA00023136"/>
    </source>
</evidence>
<keyword evidence="6 8" id="KW-0807">Transducer</keyword>
<keyword evidence="3 9" id="KW-0812">Transmembrane</keyword>
<dbReference type="Gene3D" id="1.10.287.950">
    <property type="entry name" value="Methyl-accepting chemotaxis protein"/>
    <property type="match status" value="1"/>
</dbReference>
<gene>
    <name evidence="12" type="ORF">QE109_04700</name>
</gene>
<reference evidence="12 13" key="1">
    <citation type="submission" date="2023-04" db="EMBL/GenBank/DDBJ databases">
        <title>Fusibacter bizertensis strain WBS, isolated from littoral bottom sediments of the Arctic seas - biochemical and genomic analysis.</title>
        <authorList>
            <person name="Brioukhanov A.L."/>
        </authorList>
    </citation>
    <scope>NUCLEOTIDE SEQUENCE [LARGE SCALE GENOMIC DNA]</scope>
    <source>
        <strain evidence="12 13">WBS</strain>
    </source>
</reference>
<dbReference type="InterPro" id="IPR004089">
    <property type="entry name" value="MCPsignal_dom"/>
</dbReference>
<dbReference type="CDD" id="cd06225">
    <property type="entry name" value="HAMP"/>
    <property type="match status" value="1"/>
</dbReference>
<evidence type="ECO:0000256" key="7">
    <source>
        <dbReference type="ARBA" id="ARBA00029447"/>
    </source>
</evidence>
<evidence type="ECO:0000256" key="8">
    <source>
        <dbReference type="PROSITE-ProRule" id="PRU00284"/>
    </source>
</evidence>
<dbReference type="SMART" id="SM01049">
    <property type="entry name" value="Cache_2"/>
    <property type="match status" value="1"/>
</dbReference>
<dbReference type="Pfam" id="PF08269">
    <property type="entry name" value="dCache_2"/>
    <property type="match status" value="1"/>
</dbReference>
<keyword evidence="5 9" id="KW-0472">Membrane</keyword>
<evidence type="ECO:0000313" key="13">
    <source>
        <dbReference type="Proteomes" id="UP001158045"/>
    </source>
</evidence>
<feature type="domain" description="Methyl-accepting transducer" evidence="10">
    <location>
        <begin position="268"/>
        <end position="540"/>
    </location>
</feature>
<dbReference type="SMART" id="SM00283">
    <property type="entry name" value="MA"/>
    <property type="match status" value="1"/>
</dbReference>
<evidence type="ECO:0000256" key="1">
    <source>
        <dbReference type="ARBA" id="ARBA00004651"/>
    </source>
</evidence>
<evidence type="ECO:0000256" key="6">
    <source>
        <dbReference type="ARBA" id="ARBA00023224"/>
    </source>
</evidence>
<dbReference type="PANTHER" id="PTHR32089:SF112">
    <property type="entry name" value="LYSOZYME-LIKE PROTEIN-RELATED"/>
    <property type="match status" value="1"/>
</dbReference>
<dbReference type="RefSeq" id="WP_281093248.1">
    <property type="nucleotide sequence ID" value="NZ_JARYZI010000002.1"/>
</dbReference>
<dbReference type="InterPro" id="IPR003660">
    <property type="entry name" value="HAMP_dom"/>
</dbReference>
<feature type="transmembrane region" description="Helical" evidence="9">
    <location>
        <begin position="12"/>
        <end position="30"/>
    </location>
</feature>
<dbReference type="PANTHER" id="PTHR32089">
    <property type="entry name" value="METHYL-ACCEPTING CHEMOTAXIS PROTEIN MCPB"/>
    <property type="match status" value="1"/>
</dbReference>
<evidence type="ECO:0000259" key="10">
    <source>
        <dbReference type="PROSITE" id="PS50111"/>
    </source>
</evidence>
<comment type="caution">
    <text evidence="12">The sequence shown here is derived from an EMBL/GenBank/DDBJ whole genome shotgun (WGS) entry which is preliminary data.</text>
</comment>
<organism evidence="12 13">
    <name type="scientific">Fusibacter bizertensis</name>
    <dbReference type="NCBI Taxonomy" id="1488331"/>
    <lineage>
        <taxon>Bacteria</taxon>
        <taxon>Bacillati</taxon>
        <taxon>Bacillota</taxon>
        <taxon>Clostridia</taxon>
        <taxon>Eubacteriales</taxon>
        <taxon>Eubacteriales Family XII. Incertae Sedis</taxon>
        <taxon>Fusibacter</taxon>
    </lineage>
</organism>
<comment type="subcellular location">
    <subcellularLocation>
        <location evidence="1">Cell membrane</location>
        <topology evidence="1">Multi-pass membrane protein</topology>
    </subcellularLocation>
</comment>
<dbReference type="EMBL" id="JARYZI010000002">
    <property type="protein sequence ID" value="MDH8677433.1"/>
    <property type="molecule type" value="Genomic_DNA"/>
</dbReference>
<dbReference type="Proteomes" id="UP001158045">
    <property type="component" value="Unassembled WGS sequence"/>
</dbReference>
<dbReference type="Pfam" id="PF00015">
    <property type="entry name" value="MCPsignal"/>
    <property type="match status" value="1"/>
</dbReference>
<protein>
    <submittedName>
        <fullName evidence="12">Methyl-accepting chemotaxis protein</fullName>
    </submittedName>
</protein>
<evidence type="ECO:0000256" key="4">
    <source>
        <dbReference type="ARBA" id="ARBA00022989"/>
    </source>
</evidence>
<accession>A0ABT6NAI9</accession>
<dbReference type="SUPFAM" id="SSF58104">
    <property type="entry name" value="Methyl-accepting chemotaxis protein (MCP) signaling domain"/>
    <property type="match status" value="1"/>
</dbReference>
<evidence type="ECO:0000256" key="9">
    <source>
        <dbReference type="SAM" id="Phobius"/>
    </source>
</evidence>
<name>A0ABT6NAI9_9FIRM</name>
<dbReference type="PROSITE" id="PS50885">
    <property type="entry name" value="HAMP"/>
    <property type="match status" value="1"/>
</dbReference>
<proteinExistence type="inferred from homology"/>
<evidence type="ECO:0000259" key="11">
    <source>
        <dbReference type="PROSITE" id="PS50885"/>
    </source>
</evidence>
<comment type="similarity">
    <text evidence="7">Belongs to the methyl-accepting chemotaxis (MCP) protein family.</text>
</comment>
<dbReference type="InterPro" id="IPR004010">
    <property type="entry name" value="Double_Cache_2"/>
</dbReference>